<keyword evidence="2 4" id="KW-0238">DNA-binding</keyword>
<evidence type="ECO:0000259" key="6">
    <source>
        <dbReference type="PROSITE" id="PS51900"/>
    </source>
</evidence>
<dbReference type="InterPro" id="IPR050090">
    <property type="entry name" value="Tyrosine_recombinase_XerCD"/>
</dbReference>
<organism evidence="7 8">
    <name type="scientific">Glutamicibacter soli</name>
    <dbReference type="NCBI Taxonomy" id="453836"/>
    <lineage>
        <taxon>Bacteria</taxon>
        <taxon>Bacillati</taxon>
        <taxon>Actinomycetota</taxon>
        <taxon>Actinomycetes</taxon>
        <taxon>Micrococcales</taxon>
        <taxon>Micrococcaceae</taxon>
        <taxon>Glutamicibacter</taxon>
    </lineage>
</organism>
<name>A0A6L9G9I1_9MICC</name>
<proteinExistence type="inferred from homology"/>
<dbReference type="GO" id="GO:0015074">
    <property type="term" value="P:DNA integration"/>
    <property type="evidence" value="ECO:0007669"/>
    <property type="project" value="InterPro"/>
</dbReference>
<evidence type="ECO:0000259" key="5">
    <source>
        <dbReference type="PROSITE" id="PS51898"/>
    </source>
</evidence>
<dbReference type="InterPro" id="IPR013762">
    <property type="entry name" value="Integrase-like_cat_sf"/>
</dbReference>
<evidence type="ECO:0000256" key="2">
    <source>
        <dbReference type="ARBA" id="ARBA00023125"/>
    </source>
</evidence>
<dbReference type="InterPro" id="IPR044068">
    <property type="entry name" value="CB"/>
</dbReference>
<dbReference type="Pfam" id="PF00589">
    <property type="entry name" value="Phage_integrase"/>
    <property type="match status" value="1"/>
</dbReference>
<protein>
    <submittedName>
        <fullName evidence="7">Tyrosine-type recombinase/integrase</fullName>
    </submittedName>
</protein>
<comment type="similarity">
    <text evidence="1">Belongs to the 'phage' integrase family.</text>
</comment>
<dbReference type="InterPro" id="IPR010998">
    <property type="entry name" value="Integrase_recombinase_N"/>
</dbReference>
<evidence type="ECO:0000313" key="8">
    <source>
        <dbReference type="Proteomes" id="UP000477543"/>
    </source>
</evidence>
<dbReference type="PROSITE" id="PS51900">
    <property type="entry name" value="CB"/>
    <property type="match status" value="1"/>
</dbReference>
<dbReference type="EMBL" id="WYDN01000030">
    <property type="protein sequence ID" value="NAZ17877.1"/>
    <property type="molecule type" value="Genomic_DNA"/>
</dbReference>
<evidence type="ECO:0000256" key="4">
    <source>
        <dbReference type="PROSITE-ProRule" id="PRU01248"/>
    </source>
</evidence>
<evidence type="ECO:0000313" key="7">
    <source>
        <dbReference type="EMBL" id="NAZ17877.1"/>
    </source>
</evidence>
<dbReference type="Gene3D" id="1.10.150.130">
    <property type="match status" value="1"/>
</dbReference>
<feature type="domain" description="Core-binding (CB)" evidence="6">
    <location>
        <begin position="1"/>
        <end position="76"/>
    </location>
</feature>
<dbReference type="InterPro" id="IPR002104">
    <property type="entry name" value="Integrase_catalytic"/>
</dbReference>
<reference evidence="7 8" key="1">
    <citation type="submission" date="2020-01" db="EMBL/GenBank/DDBJ databases">
        <title>Glutamicibacter soli M275.</title>
        <authorList>
            <person name="Meng X."/>
        </authorList>
    </citation>
    <scope>NUCLEOTIDE SEQUENCE [LARGE SCALE GENOMIC DNA]</scope>
    <source>
        <strain evidence="7 8">M275</strain>
    </source>
</reference>
<dbReference type="PANTHER" id="PTHR30349">
    <property type="entry name" value="PHAGE INTEGRASE-RELATED"/>
    <property type="match status" value="1"/>
</dbReference>
<evidence type="ECO:0000256" key="3">
    <source>
        <dbReference type="ARBA" id="ARBA00023172"/>
    </source>
</evidence>
<comment type="caution">
    <text evidence="7">The sequence shown here is derived from an EMBL/GenBank/DDBJ whole genome shotgun (WGS) entry which is preliminary data.</text>
</comment>
<dbReference type="GO" id="GO:0006310">
    <property type="term" value="P:DNA recombination"/>
    <property type="evidence" value="ECO:0007669"/>
    <property type="project" value="UniProtKB-KW"/>
</dbReference>
<dbReference type="CDD" id="cd00397">
    <property type="entry name" value="DNA_BRE_C"/>
    <property type="match status" value="1"/>
</dbReference>
<feature type="domain" description="Tyr recombinase" evidence="5">
    <location>
        <begin position="97"/>
        <end position="266"/>
    </location>
</feature>
<evidence type="ECO:0000256" key="1">
    <source>
        <dbReference type="ARBA" id="ARBA00008857"/>
    </source>
</evidence>
<keyword evidence="3" id="KW-0233">DNA recombination</keyword>
<dbReference type="SUPFAM" id="SSF56349">
    <property type="entry name" value="DNA breaking-rejoining enzymes"/>
    <property type="match status" value="1"/>
</dbReference>
<dbReference type="RefSeq" id="WP_161450181.1">
    <property type="nucleotide sequence ID" value="NZ_WYDN01000030.1"/>
</dbReference>
<sequence length="272" mass="30793">MTVLDEYEKWQRAMGRQPTTLETTRKVISRFLDHSATAATEFTTEHVVDFLANESFSANTRYSYFWHLKSFSEWLVIVRKRDDFPMLHLRGPRMLRKPPRPVPGDSLPLLLKKAGNGRTRMMILLAALQGLRVHEVAKIHSSDIDIYDGSIEVLGKGGKVAILPMHDEVRRAMVREQMPRNGYWFESTARPGKPIQPASVSKAVSKVMRDAEVPGTPHALRHYFGTELVRSGANLRVVQELMRHSSIATTQGYLEVQGSEMRAALSNLRITA</sequence>
<dbReference type="PROSITE" id="PS51898">
    <property type="entry name" value="TYR_RECOMBINASE"/>
    <property type="match status" value="1"/>
</dbReference>
<gene>
    <name evidence="7" type="ORF">GT020_17690</name>
</gene>
<dbReference type="InterPro" id="IPR011010">
    <property type="entry name" value="DNA_brk_join_enz"/>
</dbReference>
<dbReference type="Proteomes" id="UP000477543">
    <property type="component" value="Unassembled WGS sequence"/>
</dbReference>
<dbReference type="Gene3D" id="1.10.443.10">
    <property type="entry name" value="Intergrase catalytic core"/>
    <property type="match status" value="1"/>
</dbReference>
<dbReference type="GO" id="GO:0003677">
    <property type="term" value="F:DNA binding"/>
    <property type="evidence" value="ECO:0007669"/>
    <property type="project" value="UniProtKB-UniRule"/>
</dbReference>
<accession>A0A6L9G9I1</accession>
<dbReference type="PANTHER" id="PTHR30349:SF64">
    <property type="entry name" value="PROPHAGE INTEGRASE INTD-RELATED"/>
    <property type="match status" value="1"/>
</dbReference>
<dbReference type="AlphaFoldDB" id="A0A6L9G9I1"/>